<gene>
    <name evidence="5" type="ORF">HYH03_001673</name>
</gene>
<evidence type="ECO:0000256" key="2">
    <source>
        <dbReference type="ARBA" id="ARBA00023157"/>
    </source>
</evidence>
<keyword evidence="1 3" id="KW-0245">EGF-like domain</keyword>
<dbReference type="PROSITE" id="PS00010">
    <property type="entry name" value="ASX_HYDROXYL"/>
    <property type="match status" value="1"/>
</dbReference>
<evidence type="ECO:0000313" key="6">
    <source>
        <dbReference type="Proteomes" id="UP000612055"/>
    </source>
</evidence>
<organism evidence="5 6">
    <name type="scientific">Edaphochlamys debaryana</name>
    <dbReference type="NCBI Taxonomy" id="47281"/>
    <lineage>
        <taxon>Eukaryota</taxon>
        <taxon>Viridiplantae</taxon>
        <taxon>Chlorophyta</taxon>
        <taxon>core chlorophytes</taxon>
        <taxon>Chlorophyceae</taxon>
        <taxon>CS clade</taxon>
        <taxon>Chlamydomonadales</taxon>
        <taxon>Chlamydomonadales incertae sedis</taxon>
        <taxon>Edaphochlamys</taxon>
    </lineage>
</organism>
<dbReference type="SMART" id="SM00179">
    <property type="entry name" value="EGF_CA"/>
    <property type="match status" value="1"/>
</dbReference>
<dbReference type="SUPFAM" id="SSF57196">
    <property type="entry name" value="EGF/Laminin"/>
    <property type="match status" value="1"/>
</dbReference>
<dbReference type="AlphaFoldDB" id="A0A835YBV9"/>
<dbReference type="Pfam" id="PF07645">
    <property type="entry name" value="EGF_CA"/>
    <property type="match status" value="1"/>
</dbReference>
<dbReference type="InterPro" id="IPR001881">
    <property type="entry name" value="EGF-like_Ca-bd_dom"/>
</dbReference>
<evidence type="ECO:0000256" key="1">
    <source>
        <dbReference type="ARBA" id="ARBA00022536"/>
    </source>
</evidence>
<feature type="domain" description="EGF-like" evidence="4">
    <location>
        <begin position="5"/>
        <end position="48"/>
    </location>
</feature>
<comment type="caution">
    <text evidence="5">The sequence shown here is derived from an EMBL/GenBank/DDBJ whole genome shotgun (WGS) entry which is preliminary data.</text>
</comment>
<sequence>MVARWTDECRNSTTGVATNICGAALGCVNKFGSYQCLCPPGYGYRLAQKACFANPCLTNLNACASKNNTQCVPFANMTGFTCNCIAGARLRAGGNGSCNVNPCSRNPCTRNNTVCAANADFSAFTCPCRLGSRNISNACVMNPCYSIYNDTGPCRTKPNRACVPSANYSSYTCPCIAGAKNVSNVCLLNPCNSTLACADVPNSVCQPNADYKNYTCACRPGFRAFGNRCRSDPCVPLSNATAPPCATKANTFCNATADWSNFTCPCQPFALLSAGSCKLNPCNSTRNNCTALPNTVW</sequence>
<dbReference type="PROSITE" id="PS50026">
    <property type="entry name" value="EGF_3"/>
    <property type="match status" value="1"/>
</dbReference>
<dbReference type="InterPro" id="IPR000152">
    <property type="entry name" value="EGF-type_Asp/Asn_hydroxyl_site"/>
</dbReference>
<dbReference type="OrthoDB" id="430340at2759"/>
<dbReference type="InterPro" id="IPR000742">
    <property type="entry name" value="EGF"/>
</dbReference>
<dbReference type="EMBL" id="JAEHOE010000004">
    <property type="protein sequence ID" value="KAG2500087.1"/>
    <property type="molecule type" value="Genomic_DNA"/>
</dbReference>
<dbReference type="GO" id="GO:0005509">
    <property type="term" value="F:calcium ion binding"/>
    <property type="evidence" value="ECO:0007669"/>
    <property type="project" value="InterPro"/>
</dbReference>
<dbReference type="Proteomes" id="UP000612055">
    <property type="component" value="Unassembled WGS sequence"/>
</dbReference>
<comment type="caution">
    <text evidence="3">Lacks conserved residue(s) required for the propagation of feature annotation.</text>
</comment>
<dbReference type="SMART" id="SM00181">
    <property type="entry name" value="EGF"/>
    <property type="match status" value="6"/>
</dbReference>
<keyword evidence="2" id="KW-1015">Disulfide bond</keyword>
<name>A0A835YBV9_9CHLO</name>
<evidence type="ECO:0000259" key="4">
    <source>
        <dbReference type="PROSITE" id="PS50026"/>
    </source>
</evidence>
<reference evidence="5" key="1">
    <citation type="journal article" date="2020" name="bioRxiv">
        <title>Comparative genomics of Chlamydomonas.</title>
        <authorList>
            <person name="Craig R.J."/>
            <person name="Hasan A.R."/>
            <person name="Ness R.W."/>
            <person name="Keightley P.D."/>
        </authorList>
    </citation>
    <scope>NUCLEOTIDE SEQUENCE</scope>
    <source>
        <strain evidence="5">CCAP 11/70</strain>
    </source>
</reference>
<proteinExistence type="predicted"/>
<dbReference type="PROSITE" id="PS01186">
    <property type="entry name" value="EGF_2"/>
    <property type="match status" value="1"/>
</dbReference>
<keyword evidence="6" id="KW-1185">Reference proteome</keyword>
<dbReference type="PROSITE" id="PS51257">
    <property type="entry name" value="PROKAR_LIPOPROTEIN"/>
    <property type="match status" value="1"/>
</dbReference>
<evidence type="ECO:0000256" key="3">
    <source>
        <dbReference type="PROSITE-ProRule" id="PRU00076"/>
    </source>
</evidence>
<dbReference type="Gene3D" id="2.90.20.10">
    <property type="entry name" value="Plasmodium vivax P25 domain"/>
    <property type="match status" value="1"/>
</dbReference>
<evidence type="ECO:0000313" key="5">
    <source>
        <dbReference type="EMBL" id="KAG2500087.1"/>
    </source>
</evidence>
<accession>A0A835YBV9</accession>
<dbReference type="InterPro" id="IPR049883">
    <property type="entry name" value="NOTCH1_EGF-like"/>
</dbReference>
<protein>
    <recommendedName>
        <fullName evidence="4">EGF-like domain-containing protein</fullName>
    </recommendedName>
</protein>